<feature type="non-terminal residue" evidence="1">
    <location>
        <position position="58"/>
    </location>
</feature>
<organism evidence="1 2">
    <name type="scientific">Haematococcus lacustris</name>
    <name type="common">Green alga</name>
    <name type="synonym">Haematococcus pluvialis</name>
    <dbReference type="NCBI Taxonomy" id="44745"/>
    <lineage>
        <taxon>Eukaryota</taxon>
        <taxon>Viridiplantae</taxon>
        <taxon>Chlorophyta</taxon>
        <taxon>core chlorophytes</taxon>
        <taxon>Chlorophyceae</taxon>
        <taxon>CS clade</taxon>
        <taxon>Chlamydomonadales</taxon>
        <taxon>Haematococcaceae</taxon>
        <taxon>Haematococcus</taxon>
    </lineage>
</organism>
<dbReference type="EMBL" id="BLLF01006545">
    <property type="protein sequence ID" value="GFH32346.1"/>
    <property type="molecule type" value="Genomic_DNA"/>
</dbReference>
<dbReference type="Proteomes" id="UP000485058">
    <property type="component" value="Unassembled WGS sequence"/>
</dbReference>
<dbReference type="AlphaFoldDB" id="A0A6A0AHX6"/>
<protein>
    <submittedName>
        <fullName evidence="1">Uncharacterized protein</fullName>
    </submittedName>
</protein>
<accession>A0A6A0AHX6</accession>
<name>A0A6A0AHX6_HAELA</name>
<evidence type="ECO:0000313" key="2">
    <source>
        <dbReference type="Proteomes" id="UP000485058"/>
    </source>
</evidence>
<gene>
    <name evidence="1" type="ORF">HaLaN_31553</name>
</gene>
<keyword evidence="2" id="KW-1185">Reference proteome</keyword>
<feature type="non-terminal residue" evidence="1">
    <location>
        <position position="1"/>
    </location>
</feature>
<comment type="caution">
    <text evidence="1">The sequence shown here is derived from an EMBL/GenBank/DDBJ whole genome shotgun (WGS) entry which is preliminary data.</text>
</comment>
<proteinExistence type="predicted"/>
<reference evidence="1 2" key="1">
    <citation type="submission" date="2020-02" db="EMBL/GenBank/DDBJ databases">
        <title>Draft genome sequence of Haematococcus lacustris strain NIES-144.</title>
        <authorList>
            <person name="Morimoto D."/>
            <person name="Nakagawa S."/>
            <person name="Yoshida T."/>
            <person name="Sawayama S."/>
        </authorList>
    </citation>
    <scope>NUCLEOTIDE SEQUENCE [LARGE SCALE GENOMIC DNA]</scope>
    <source>
        <strain evidence="1 2">NIES-144</strain>
    </source>
</reference>
<evidence type="ECO:0000313" key="1">
    <source>
        <dbReference type="EMBL" id="GFH32346.1"/>
    </source>
</evidence>
<sequence length="58" mass="6405">MEIANLRETTAKYTQMMMDAKSPEAAAFVKDRLDKLDKELDLVGRLGCSLVGRLGCSL</sequence>